<dbReference type="Proteomes" id="UP001497482">
    <property type="component" value="Chromosome 5"/>
</dbReference>
<evidence type="ECO:0000313" key="1">
    <source>
        <dbReference type="EMBL" id="CAL1606496.1"/>
    </source>
</evidence>
<accession>A0AAV2LZM5</accession>
<evidence type="ECO:0000313" key="2">
    <source>
        <dbReference type="Proteomes" id="UP001497482"/>
    </source>
</evidence>
<gene>
    <name evidence="1" type="ORF">KC01_LOCUS33666</name>
</gene>
<protein>
    <submittedName>
        <fullName evidence="1">Uncharacterized protein</fullName>
    </submittedName>
</protein>
<dbReference type="AlphaFoldDB" id="A0AAV2LZM5"/>
<dbReference type="EMBL" id="OZ035827">
    <property type="protein sequence ID" value="CAL1606496.1"/>
    <property type="molecule type" value="Genomic_DNA"/>
</dbReference>
<proteinExistence type="predicted"/>
<organism evidence="1 2">
    <name type="scientific">Knipowitschia caucasica</name>
    <name type="common">Caucasian dwarf goby</name>
    <name type="synonym">Pomatoschistus caucasicus</name>
    <dbReference type="NCBI Taxonomy" id="637954"/>
    <lineage>
        <taxon>Eukaryota</taxon>
        <taxon>Metazoa</taxon>
        <taxon>Chordata</taxon>
        <taxon>Craniata</taxon>
        <taxon>Vertebrata</taxon>
        <taxon>Euteleostomi</taxon>
        <taxon>Actinopterygii</taxon>
        <taxon>Neopterygii</taxon>
        <taxon>Teleostei</taxon>
        <taxon>Neoteleostei</taxon>
        <taxon>Acanthomorphata</taxon>
        <taxon>Gobiaria</taxon>
        <taxon>Gobiiformes</taxon>
        <taxon>Gobioidei</taxon>
        <taxon>Gobiidae</taxon>
        <taxon>Gobiinae</taxon>
        <taxon>Knipowitschia</taxon>
    </lineage>
</organism>
<name>A0AAV2LZM5_KNICA</name>
<sequence>MGQDHIEVGLGELLQWGDQGHREGALESQDLGDVDQWMNQDIRVVGLEGLGLGELLQWVDPGLKEGRLKDKYLKEDPKEEGLEDQDRWIGHGLVEGGIEGQVRVEVGNTEGVLKSQPLVIVKTERILFVVQDLIKDTGVQILREFVNVDWDPWMNQLVEIIEDMNQILHHKGVGQGQSLGLKVKVMVLAWRIAVVNSNSLRSLIFILALNIRCCPSPKI</sequence>
<reference evidence="1 2" key="1">
    <citation type="submission" date="2024-04" db="EMBL/GenBank/DDBJ databases">
        <authorList>
            <person name="Waldvogel A.-M."/>
            <person name="Schoenle A."/>
        </authorList>
    </citation>
    <scope>NUCLEOTIDE SEQUENCE [LARGE SCALE GENOMIC DNA]</scope>
</reference>
<keyword evidence="2" id="KW-1185">Reference proteome</keyword>